<evidence type="ECO:0000313" key="2">
    <source>
        <dbReference type="Proteomes" id="UP000194127"/>
    </source>
</evidence>
<reference evidence="1 2" key="1">
    <citation type="submission" date="2017-04" db="EMBL/GenBank/DDBJ databases">
        <title>Genome Sequence of the Model Brown-Rot Fungus Postia placenta SB12.</title>
        <authorList>
            <consortium name="DOE Joint Genome Institute"/>
            <person name="Gaskell J."/>
            <person name="Kersten P."/>
            <person name="Larrondo L.F."/>
            <person name="Canessa P."/>
            <person name="Martinez D."/>
            <person name="Hibbett D."/>
            <person name="Schmoll M."/>
            <person name="Kubicek C.P."/>
            <person name="Martinez A.T."/>
            <person name="Yadav J."/>
            <person name="Master E."/>
            <person name="Magnuson J.K."/>
            <person name="James T."/>
            <person name="Yaver D."/>
            <person name="Berka R."/>
            <person name="Labutti K."/>
            <person name="Lipzen A."/>
            <person name="Aerts A."/>
            <person name="Barry K."/>
            <person name="Henrissat B."/>
            <person name="Blanchette R."/>
            <person name="Grigoriev I."/>
            <person name="Cullen D."/>
        </authorList>
    </citation>
    <scope>NUCLEOTIDE SEQUENCE [LARGE SCALE GENOMIC DNA]</scope>
    <source>
        <strain evidence="1 2">MAD-698-R-SB12</strain>
    </source>
</reference>
<dbReference type="Proteomes" id="UP000194127">
    <property type="component" value="Unassembled WGS sequence"/>
</dbReference>
<dbReference type="AlphaFoldDB" id="A0A1X6N6B8"/>
<dbReference type="GeneID" id="36325484"/>
<gene>
    <name evidence="1" type="ORF">POSPLADRAFT_1054579</name>
</gene>
<dbReference type="EMBL" id="KZ110594">
    <property type="protein sequence ID" value="OSX63953.1"/>
    <property type="molecule type" value="Genomic_DNA"/>
</dbReference>
<evidence type="ECO:0000313" key="1">
    <source>
        <dbReference type="EMBL" id="OSX63953.1"/>
    </source>
</evidence>
<accession>A0A1X6N6B8</accession>
<proteinExistence type="predicted"/>
<protein>
    <submittedName>
        <fullName evidence="1">Uncharacterized protein</fullName>
    </submittedName>
</protein>
<keyword evidence="2" id="KW-1185">Reference proteome</keyword>
<sequence>MLGAADRYQAYRQVLPESVLPSALISTDDRLCARDIRGWSSPVRAGLRGSIPDAVDASGLAIGSLALSSSIGSLIESRIALHTEAAVRNAGGSVTSSARDSSGVSMLRAAQLDSVHMVAIIAAVCP</sequence>
<name>A0A1X6N6B8_9APHY</name>
<dbReference type="RefSeq" id="XP_024340747.1">
    <property type="nucleotide sequence ID" value="XM_024480534.1"/>
</dbReference>
<organism evidence="1 2">
    <name type="scientific">Postia placenta MAD-698-R-SB12</name>
    <dbReference type="NCBI Taxonomy" id="670580"/>
    <lineage>
        <taxon>Eukaryota</taxon>
        <taxon>Fungi</taxon>
        <taxon>Dikarya</taxon>
        <taxon>Basidiomycota</taxon>
        <taxon>Agaricomycotina</taxon>
        <taxon>Agaricomycetes</taxon>
        <taxon>Polyporales</taxon>
        <taxon>Adustoporiaceae</taxon>
        <taxon>Rhodonia</taxon>
    </lineage>
</organism>